<dbReference type="AlphaFoldDB" id="A0A9N9L0S8"/>
<proteinExistence type="predicted"/>
<accession>A0A9N9L0S8</accession>
<keyword evidence="2" id="KW-1185">Reference proteome</keyword>
<evidence type="ECO:0000313" key="2">
    <source>
        <dbReference type="Proteomes" id="UP000696280"/>
    </source>
</evidence>
<gene>
    <name evidence="1" type="ORF">HYFRA_00012110</name>
</gene>
<dbReference type="EMBL" id="CAJVRL010000069">
    <property type="protein sequence ID" value="CAG8956193.1"/>
    <property type="molecule type" value="Genomic_DNA"/>
</dbReference>
<evidence type="ECO:0000313" key="1">
    <source>
        <dbReference type="EMBL" id="CAG8956193.1"/>
    </source>
</evidence>
<organism evidence="1 2">
    <name type="scientific">Hymenoscyphus fraxineus</name>
    <dbReference type="NCBI Taxonomy" id="746836"/>
    <lineage>
        <taxon>Eukaryota</taxon>
        <taxon>Fungi</taxon>
        <taxon>Dikarya</taxon>
        <taxon>Ascomycota</taxon>
        <taxon>Pezizomycotina</taxon>
        <taxon>Leotiomycetes</taxon>
        <taxon>Helotiales</taxon>
        <taxon>Helotiaceae</taxon>
        <taxon>Hymenoscyphus</taxon>
    </lineage>
</organism>
<protein>
    <submittedName>
        <fullName evidence="1">Uncharacterized protein</fullName>
    </submittedName>
</protein>
<comment type="caution">
    <text evidence="1">The sequence shown here is derived from an EMBL/GenBank/DDBJ whole genome shotgun (WGS) entry which is preliminary data.</text>
</comment>
<sequence length="84" mass="9973">MCGAIIYGPTDITWVYCDKVRHSTRLDWIIQRTARKRIDCPYTDPISFWSYMCDPKFPKGGCPSCPLDLRQYHNFDRYVVNFTE</sequence>
<dbReference type="Proteomes" id="UP000696280">
    <property type="component" value="Unassembled WGS sequence"/>
</dbReference>
<name>A0A9N9L0S8_9HELO</name>
<reference evidence="1" key="1">
    <citation type="submission" date="2021-07" db="EMBL/GenBank/DDBJ databases">
        <authorList>
            <person name="Durling M."/>
        </authorList>
    </citation>
    <scope>NUCLEOTIDE SEQUENCE</scope>
</reference>